<evidence type="ECO:0000256" key="4">
    <source>
        <dbReference type="ARBA" id="ARBA00022989"/>
    </source>
</evidence>
<dbReference type="PANTHER" id="PTHR11730:SF60">
    <property type="entry name" value="RH50, ISOFORM D"/>
    <property type="match status" value="1"/>
</dbReference>
<dbReference type="GO" id="GO:0005886">
    <property type="term" value="C:plasma membrane"/>
    <property type="evidence" value="ECO:0007669"/>
    <property type="project" value="InterPro"/>
</dbReference>
<dbReference type="GO" id="GO:0097272">
    <property type="term" value="P:ammonium homeostasis"/>
    <property type="evidence" value="ECO:0007669"/>
    <property type="project" value="TreeGrafter"/>
</dbReference>
<dbReference type="InterPro" id="IPR002229">
    <property type="entry name" value="RhesusRHD"/>
</dbReference>
<keyword evidence="3 7" id="KW-0812">Transmembrane</keyword>
<dbReference type="InterPro" id="IPR029020">
    <property type="entry name" value="Ammonium/urea_transptr"/>
</dbReference>
<feature type="compositionally biased region" description="Polar residues" evidence="6">
    <location>
        <begin position="522"/>
        <end position="531"/>
    </location>
</feature>
<dbReference type="Gene3D" id="1.10.3430.10">
    <property type="entry name" value="Ammonium transporter AmtB like domains"/>
    <property type="match status" value="1"/>
</dbReference>
<keyword evidence="5 7" id="KW-0472">Membrane</keyword>
<evidence type="ECO:0000256" key="2">
    <source>
        <dbReference type="ARBA" id="ARBA00011036"/>
    </source>
</evidence>
<feature type="transmembrane region" description="Helical" evidence="7">
    <location>
        <begin position="132"/>
        <end position="154"/>
    </location>
</feature>
<comment type="subcellular location">
    <subcellularLocation>
        <location evidence="1">Membrane</location>
        <topology evidence="1">Multi-pass membrane protein</topology>
    </subcellularLocation>
</comment>
<evidence type="ECO:0000256" key="3">
    <source>
        <dbReference type="ARBA" id="ARBA00022692"/>
    </source>
</evidence>
<feature type="transmembrane region" description="Helical" evidence="7">
    <location>
        <begin position="312"/>
        <end position="335"/>
    </location>
</feature>
<name>A0A1W0WPU5_HYPEX</name>
<protein>
    <submittedName>
        <fullName evidence="9">Ammonium transporter Rh type C</fullName>
    </submittedName>
</protein>
<evidence type="ECO:0000313" key="10">
    <source>
        <dbReference type="Proteomes" id="UP000192578"/>
    </source>
</evidence>
<dbReference type="AlphaFoldDB" id="A0A1W0WPU5"/>
<evidence type="ECO:0000256" key="1">
    <source>
        <dbReference type="ARBA" id="ARBA00004141"/>
    </source>
</evidence>
<evidence type="ECO:0000256" key="7">
    <source>
        <dbReference type="SAM" id="Phobius"/>
    </source>
</evidence>
<gene>
    <name evidence="9" type="ORF">BV898_08629</name>
</gene>
<comment type="similarity">
    <text evidence="2">Belongs to the ammonium transporter (TC 2.A.49) family. Rh subfamily.</text>
</comment>
<dbReference type="InterPro" id="IPR024041">
    <property type="entry name" value="NH4_transpt_AmtB-like_dom"/>
</dbReference>
<feature type="transmembrane region" description="Helical" evidence="7">
    <location>
        <begin position="160"/>
        <end position="181"/>
    </location>
</feature>
<feature type="transmembrane region" description="Helical" evidence="7">
    <location>
        <begin position="193"/>
        <end position="212"/>
    </location>
</feature>
<feature type="domain" description="Ammonium transporter AmtB-like" evidence="8">
    <location>
        <begin position="58"/>
        <end position="449"/>
    </location>
</feature>
<proteinExistence type="inferred from homology"/>
<dbReference type="Pfam" id="PF00909">
    <property type="entry name" value="Ammonium_transp"/>
    <property type="match status" value="1"/>
</dbReference>
<dbReference type="EMBL" id="MTYJ01000063">
    <property type="protein sequence ID" value="OQV17231.1"/>
    <property type="molecule type" value="Genomic_DNA"/>
</dbReference>
<sequence>MIILYGLFVDYGWDGTPVSFRGRLVERTPEPVEAPVANAIGSIHAATAKQRQLTTGQDLTKAKTPAEHYYSMFQDVHVMIFIGFGFLMTFMRQYGYGGVGFNYIVAVVVIQWSILVRGFFEMPENDYRIRLDITKLISGDFTAGTVLITLGVVLGKLSPVQYIVMVVIETVLAVVNEWIVLTILRAADVGGTITIHLFGAFFGLALARTIHMKEWSDDQFNNLKFGSVYNDLFSMVGTLFLFMYWPSFNAAVAVGDGRYRAIYNTYLAIASSCVAAYMMSWVVKSGKFSMDIVQNATLAGGVVVGSICDMFLYPWGALVCGFGAGIVSALGFHYLSPFLDQKWGVHDTCGVNNLHAMPALLGSFLSAIVAACASPAIYGSSYYDIFPALAPVAGSEEYTRLKALMPDLEAGAGRTPTGQAANQLAALITTLGVAIVGGIITGAFLRIPIWHPLNIESVFDDSSYWMTPQHVTPHDEDTLRSSLGGNKARRPSRIRNFPVIAPARPGTDFVVRTMMTSNSDSQTDFGLSNLSLPGAGGPRGRRRDSFYANYDSNNVSL</sequence>
<organism evidence="9 10">
    <name type="scientific">Hypsibius exemplaris</name>
    <name type="common">Freshwater tardigrade</name>
    <dbReference type="NCBI Taxonomy" id="2072580"/>
    <lineage>
        <taxon>Eukaryota</taxon>
        <taxon>Metazoa</taxon>
        <taxon>Ecdysozoa</taxon>
        <taxon>Tardigrada</taxon>
        <taxon>Eutardigrada</taxon>
        <taxon>Parachela</taxon>
        <taxon>Hypsibioidea</taxon>
        <taxon>Hypsibiidae</taxon>
        <taxon>Hypsibius</taxon>
    </lineage>
</organism>
<comment type="caution">
    <text evidence="9">The sequence shown here is derived from an EMBL/GenBank/DDBJ whole genome shotgun (WGS) entry which is preliminary data.</text>
</comment>
<keyword evidence="10" id="KW-1185">Reference proteome</keyword>
<feature type="transmembrane region" description="Helical" evidence="7">
    <location>
        <begin position="261"/>
        <end position="283"/>
    </location>
</feature>
<accession>A0A1W0WPU5</accession>
<evidence type="ECO:0000259" key="8">
    <source>
        <dbReference type="Pfam" id="PF00909"/>
    </source>
</evidence>
<feature type="transmembrane region" description="Helical" evidence="7">
    <location>
        <begin position="100"/>
        <end position="120"/>
    </location>
</feature>
<reference evidence="10" key="1">
    <citation type="submission" date="2017-01" db="EMBL/GenBank/DDBJ databases">
        <title>Comparative genomics of anhydrobiosis in the tardigrade Hypsibius dujardini.</title>
        <authorList>
            <person name="Yoshida Y."/>
            <person name="Koutsovoulos G."/>
            <person name="Laetsch D."/>
            <person name="Stevens L."/>
            <person name="Kumar S."/>
            <person name="Horikawa D."/>
            <person name="Ishino K."/>
            <person name="Komine S."/>
            <person name="Tomita M."/>
            <person name="Blaxter M."/>
            <person name="Arakawa K."/>
        </authorList>
    </citation>
    <scope>NUCLEOTIDE SEQUENCE [LARGE SCALE GENOMIC DNA]</scope>
    <source>
        <strain evidence="10">Z151</strain>
    </source>
</reference>
<dbReference type="Proteomes" id="UP000192578">
    <property type="component" value="Unassembled WGS sequence"/>
</dbReference>
<evidence type="ECO:0000313" key="9">
    <source>
        <dbReference type="EMBL" id="OQV17231.1"/>
    </source>
</evidence>
<evidence type="ECO:0000256" key="6">
    <source>
        <dbReference type="SAM" id="MobiDB-lite"/>
    </source>
</evidence>
<keyword evidence="4 7" id="KW-1133">Transmembrane helix</keyword>
<feature type="transmembrane region" description="Helical" evidence="7">
    <location>
        <begin position="232"/>
        <end position="254"/>
    </location>
</feature>
<dbReference type="OrthoDB" id="534912at2759"/>
<dbReference type="PRINTS" id="PR00342">
    <property type="entry name" value="RHESUSRHD"/>
</dbReference>
<dbReference type="SUPFAM" id="SSF111352">
    <property type="entry name" value="Ammonium transporter"/>
    <property type="match status" value="1"/>
</dbReference>
<dbReference type="PANTHER" id="PTHR11730">
    <property type="entry name" value="AMMONIUM TRANSPORTER"/>
    <property type="match status" value="1"/>
</dbReference>
<feature type="region of interest" description="Disordered" evidence="6">
    <location>
        <begin position="522"/>
        <end position="546"/>
    </location>
</feature>
<evidence type="ECO:0000256" key="5">
    <source>
        <dbReference type="ARBA" id="ARBA00023136"/>
    </source>
</evidence>
<feature type="transmembrane region" description="Helical" evidence="7">
    <location>
        <begin position="424"/>
        <end position="445"/>
    </location>
</feature>
<feature type="transmembrane region" description="Helical" evidence="7">
    <location>
        <begin position="356"/>
        <end position="378"/>
    </location>
</feature>
<dbReference type="GO" id="GO:0008519">
    <property type="term" value="F:ammonium channel activity"/>
    <property type="evidence" value="ECO:0007669"/>
    <property type="project" value="InterPro"/>
</dbReference>